<evidence type="ECO:0000313" key="1">
    <source>
        <dbReference type="EMBL" id="GLS83508.1"/>
    </source>
</evidence>
<evidence type="ECO:0000313" key="2">
    <source>
        <dbReference type="Proteomes" id="UP001157439"/>
    </source>
</evidence>
<dbReference type="AlphaFoldDB" id="A0AA37WWG5"/>
<organism evidence="1 2">
    <name type="scientific">Paraferrimonas haliotis</name>
    <dbReference type="NCBI Taxonomy" id="2013866"/>
    <lineage>
        <taxon>Bacteria</taxon>
        <taxon>Pseudomonadati</taxon>
        <taxon>Pseudomonadota</taxon>
        <taxon>Gammaproteobacteria</taxon>
        <taxon>Alteromonadales</taxon>
        <taxon>Ferrimonadaceae</taxon>
        <taxon>Paraferrimonas</taxon>
    </lineage>
</organism>
<accession>A0AA37WWG5</accession>
<gene>
    <name evidence="1" type="ORF">GCM10007894_14850</name>
</gene>
<dbReference type="RefSeq" id="WP_095499782.1">
    <property type="nucleotide sequence ID" value="NZ_BSPO01000002.1"/>
</dbReference>
<dbReference type="Proteomes" id="UP001157439">
    <property type="component" value="Unassembled WGS sequence"/>
</dbReference>
<keyword evidence="2" id="KW-1185">Reference proteome</keyword>
<name>A0AA37WWG5_9GAMM</name>
<reference evidence="1 2" key="1">
    <citation type="journal article" date="2014" name="Int. J. Syst. Evol. Microbiol.">
        <title>Complete genome sequence of Corynebacterium casei LMG S-19264T (=DSM 44701T), isolated from a smear-ripened cheese.</title>
        <authorList>
            <consortium name="US DOE Joint Genome Institute (JGI-PGF)"/>
            <person name="Walter F."/>
            <person name="Albersmeier A."/>
            <person name="Kalinowski J."/>
            <person name="Ruckert C."/>
        </authorList>
    </citation>
    <scope>NUCLEOTIDE SEQUENCE [LARGE SCALE GENOMIC DNA]</scope>
    <source>
        <strain evidence="1 2">NBRC 112785</strain>
    </source>
</reference>
<proteinExistence type="predicted"/>
<dbReference type="EMBL" id="BSPO01000002">
    <property type="protein sequence ID" value="GLS83508.1"/>
    <property type="molecule type" value="Genomic_DNA"/>
</dbReference>
<sequence length="161" mass="18799">MSLAALHFTLVEVTCSNQGTNFEGSTFVIRTLWTGNSFGQSVKLEFNGDDITSERLKLEFQLAKTEYNRLVFGHCLYWQDDHQYTFQALYGSFTEFSSELFRLSKHYRDAVQMFEDAEGQLVDTPLDELRAELKQRTKLENLLRIKLCDYHFSTEEINELV</sequence>
<protein>
    <submittedName>
        <fullName evidence="1">Uncharacterized protein</fullName>
    </submittedName>
</protein>
<comment type="caution">
    <text evidence="1">The sequence shown here is derived from an EMBL/GenBank/DDBJ whole genome shotgun (WGS) entry which is preliminary data.</text>
</comment>